<evidence type="ECO:0000259" key="3">
    <source>
        <dbReference type="Pfam" id="PF13505"/>
    </source>
</evidence>
<dbReference type="Gene3D" id="2.40.160.20">
    <property type="match status" value="1"/>
</dbReference>
<evidence type="ECO:0000313" key="5">
    <source>
        <dbReference type="Proteomes" id="UP000539372"/>
    </source>
</evidence>
<dbReference type="AlphaFoldDB" id="A0A7Y0E0N1"/>
<feature type="domain" description="Outer membrane protein beta-barrel" evidence="3">
    <location>
        <begin position="24"/>
        <end position="211"/>
    </location>
</feature>
<dbReference type="InterPro" id="IPR027385">
    <property type="entry name" value="Beta-barrel_OMP"/>
</dbReference>
<dbReference type="RefSeq" id="WP_169625353.1">
    <property type="nucleotide sequence ID" value="NZ_JABBNT010000003.1"/>
</dbReference>
<organism evidence="4 5">
    <name type="scientific">Pacificispira spongiicola</name>
    <dbReference type="NCBI Taxonomy" id="2729598"/>
    <lineage>
        <taxon>Bacteria</taxon>
        <taxon>Pseudomonadati</taxon>
        <taxon>Pseudomonadota</taxon>
        <taxon>Alphaproteobacteria</taxon>
        <taxon>Rhodospirillales</taxon>
        <taxon>Rhodospirillaceae</taxon>
        <taxon>Pacificispira</taxon>
    </lineage>
</organism>
<dbReference type="EMBL" id="JABBNT010000003">
    <property type="protein sequence ID" value="NMM44973.1"/>
    <property type="molecule type" value="Genomic_DNA"/>
</dbReference>
<gene>
    <name evidence="4" type="ORF">HH303_10825</name>
</gene>
<dbReference type="Pfam" id="PF13505">
    <property type="entry name" value="OMP_b-brl"/>
    <property type="match status" value="1"/>
</dbReference>
<protein>
    <submittedName>
        <fullName evidence="4">Outer membrane beta-barrel protein</fullName>
    </submittedName>
</protein>
<comment type="caution">
    <text evidence="4">The sequence shown here is derived from an EMBL/GenBank/DDBJ whole genome shotgun (WGS) entry which is preliminary data.</text>
</comment>
<feature type="signal peptide" evidence="2">
    <location>
        <begin position="1"/>
        <end position="21"/>
    </location>
</feature>
<keyword evidence="1 2" id="KW-0732">Signal</keyword>
<proteinExistence type="predicted"/>
<sequence>MTRLVKLASAAKSATVSAVLAISAAGGLSIGDVAAEDNLYFALRGFGGWSDPGDISSTGTGTISERNTADPAAGGGAAIGWKFGDEMPIRVEAEILHRVRVDVDLRDTTNGVGYENNLSSTTAMLGMAYEFRNESAWTPFVGGHAGWARNTSSVDRTVVATGALTTTEESTDNLAVAADIGVDYALTEVIDLGVGYRFSYLGEFDTGRLANGESIEGSPFLAHDLMLSVQFNF</sequence>
<evidence type="ECO:0000256" key="1">
    <source>
        <dbReference type="ARBA" id="ARBA00022729"/>
    </source>
</evidence>
<evidence type="ECO:0000256" key="2">
    <source>
        <dbReference type="SAM" id="SignalP"/>
    </source>
</evidence>
<evidence type="ECO:0000313" key="4">
    <source>
        <dbReference type="EMBL" id="NMM44973.1"/>
    </source>
</evidence>
<dbReference type="SUPFAM" id="SSF56925">
    <property type="entry name" value="OMPA-like"/>
    <property type="match status" value="1"/>
</dbReference>
<dbReference type="Proteomes" id="UP000539372">
    <property type="component" value="Unassembled WGS sequence"/>
</dbReference>
<accession>A0A7Y0E0N1</accession>
<reference evidence="4 5" key="1">
    <citation type="submission" date="2020-04" db="EMBL/GenBank/DDBJ databases">
        <title>Rhodospirillaceae bacterium KN72 isolated from deep sea.</title>
        <authorList>
            <person name="Zhang D.-C."/>
        </authorList>
    </citation>
    <scope>NUCLEOTIDE SEQUENCE [LARGE SCALE GENOMIC DNA]</scope>
    <source>
        <strain evidence="4 5">KN72</strain>
    </source>
</reference>
<keyword evidence="5" id="KW-1185">Reference proteome</keyword>
<name>A0A7Y0E0N1_9PROT</name>
<dbReference type="InterPro" id="IPR011250">
    <property type="entry name" value="OMP/PagP_B-barrel"/>
</dbReference>
<feature type="chain" id="PRO_5031318065" evidence="2">
    <location>
        <begin position="22"/>
        <end position="233"/>
    </location>
</feature>